<sequence length="260" mass="29464">MPLYLSNDDFCYRTPKSLKPLRPCLNPCLRFKSSAPPKQIKSEGAIHEENGKPKRRVSFADHNGLALTKVKVYSLFDDAIDIPLNITELFSAALKLTDEDRLVLDFTQPSSDYLLFRQRLETELVCLENCMLKKRALAGTVKVKNLSFEKSLKVRLTFDTWKSYTDLECHYVKDTYTGSDRDTFSFEVSLPAALIPHEKEASLAMLGGTKANKKKKGGVLRILRFLDGGYILSVDDHNFNAQMGHFTDCMTGLINRHFSV</sequence>
<dbReference type="PANTHER" id="PTHR12307">
    <property type="entry name" value="PROTEIN PHOSPHATASE 1 REGULATORY SUBUNIT"/>
    <property type="match status" value="1"/>
</dbReference>
<dbReference type="Gene3D" id="2.60.40.2440">
    <property type="entry name" value="Carbohydrate binding type-21 domain"/>
    <property type="match status" value="1"/>
</dbReference>
<dbReference type="AlphaFoldDB" id="A0A1S3LS07"/>
<proteinExistence type="predicted"/>
<evidence type="ECO:0000313" key="3">
    <source>
        <dbReference type="RefSeq" id="XP_013993722.1"/>
    </source>
</evidence>
<name>A0A1S3LS07_SALSA</name>
<gene>
    <name evidence="3" type="primary">LOC106568163</name>
</gene>
<dbReference type="PROSITE" id="PS51159">
    <property type="entry name" value="CBM21"/>
    <property type="match status" value="1"/>
</dbReference>
<dbReference type="GeneID" id="106568163"/>
<evidence type="ECO:0000313" key="2">
    <source>
        <dbReference type="Proteomes" id="UP001652741"/>
    </source>
</evidence>
<evidence type="ECO:0000259" key="1">
    <source>
        <dbReference type="PROSITE" id="PS51159"/>
    </source>
</evidence>
<dbReference type="GO" id="GO:2001069">
    <property type="term" value="F:glycogen binding"/>
    <property type="evidence" value="ECO:0007669"/>
    <property type="project" value="TreeGrafter"/>
</dbReference>
<feature type="domain" description="CBM21" evidence="1">
    <location>
        <begin position="117"/>
        <end position="244"/>
    </location>
</feature>
<dbReference type="GO" id="GO:0000164">
    <property type="term" value="C:protein phosphatase type 1 complex"/>
    <property type="evidence" value="ECO:0007669"/>
    <property type="project" value="TreeGrafter"/>
</dbReference>
<dbReference type="InterPro" id="IPR050782">
    <property type="entry name" value="PP1_regulatory_subunit_3"/>
</dbReference>
<dbReference type="GO" id="GO:0008157">
    <property type="term" value="F:protein phosphatase 1 binding"/>
    <property type="evidence" value="ECO:0007669"/>
    <property type="project" value="TreeGrafter"/>
</dbReference>
<reference evidence="3" key="1">
    <citation type="submission" date="2025-08" db="UniProtKB">
        <authorList>
            <consortium name="RefSeq"/>
        </authorList>
    </citation>
    <scope>IDENTIFICATION</scope>
</reference>
<dbReference type="RefSeq" id="XP_013993722.1">
    <property type="nucleotide sequence ID" value="XM_014138247.2"/>
</dbReference>
<dbReference type="InterPro" id="IPR005036">
    <property type="entry name" value="CBM21_dom"/>
</dbReference>
<accession>A0A1S3LS07</accession>
<dbReference type="PANTHER" id="PTHR12307:SF13">
    <property type="entry name" value="PROTEIN PHOSPHATASE 1 REGULATORY SUBUNIT 3B"/>
    <property type="match status" value="1"/>
</dbReference>
<dbReference type="Proteomes" id="UP001652741">
    <property type="component" value="Chromosome ssa13"/>
</dbReference>
<protein>
    <submittedName>
        <fullName evidence="3">Protein phosphatase 1 regulatory subunit 3B isoform X2</fullName>
    </submittedName>
</protein>
<organism evidence="2 3">
    <name type="scientific">Salmo salar</name>
    <name type="common">Atlantic salmon</name>
    <dbReference type="NCBI Taxonomy" id="8030"/>
    <lineage>
        <taxon>Eukaryota</taxon>
        <taxon>Metazoa</taxon>
        <taxon>Chordata</taxon>
        <taxon>Craniata</taxon>
        <taxon>Vertebrata</taxon>
        <taxon>Euteleostomi</taxon>
        <taxon>Actinopterygii</taxon>
        <taxon>Neopterygii</taxon>
        <taxon>Teleostei</taxon>
        <taxon>Protacanthopterygii</taxon>
        <taxon>Salmoniformes</taxon>
        <taxon>Salmonidae</taxon>
        <taxon>Salmoninae</taxon>
        <taxon>Salmo</taxon>
    </lineage>
</organism>
<dbReference type="Pfam" id="PF03370">
    <property type="entry name" value="CBM_21"/>
    <property type="match status" value="1"/>
</dbReference>
<keyword evidence="2" id="KW-1185">Reference proteome</keyword>
<dbReference type="GO" id="GO:0005979">
    <property type="term" value="P:regulation of glycogen biosynthetic process"/>
    <property type="evidence" value="ECO:0007669"/>
    <property type="project" value="TreeGrafter"/>
</dbReference>
<dbReference type="InterPro" id="IPR038175">
    <property type="entry name" value="CBM21_dom_sf"/>
</dbReference>